<dbReference type="NCBIfam" id="TIGR00589">
    <property type="entry name" value="ogt"/>
    <property type="match status" value="1"/>
</dbReference>
<evidence type="ECO:0000256" key="2">
    <source>
        <dbReference type="ARBA" id="ARBA00011918"/>
    </source>
</evidence>
<accession>A0A8T1X613</accession>
<comment type="caution">
    <text evidence="8">The sequence shown here is derived from an EMBL/GenBank/DDBJ whole genome shotgun (WGS) entry which is preliminary data.</text>
</comment>
<keyword evidence="9" id="KW-1185">Reference proteome</keyword>
<protein>
    <recommendedName>
        <fullName evidence="3">Methylated-DNA--protein-cysteine methyltransferase</fullName>
        <ecNumber evidence="2">2.1.1.63</ecNumber>
    </recommendedName>
    <alternativeName>
        <fullName evidence="4">6-O-methylguanine-DNA methyltransferase</fullName>
    </alternativeName>
    <alternativeName>
        <fullName evidence="5">O-6-methylguanine-DNA-alkyltransferase</fullName>
    </alternativeName>
</protein>
<dbReference type="AlphaFoldDB" id="A0A8T1X613"/>
<dbReference type="EMBL" id="JAGDFL010000045">
    <property type="protein sequence ID" value="KAG7399798.1"/>
    <property type="molecule type" value="Genomic_DNA"/>
</dbReference>
<dbReference type="PANTHER" id="PTHR10815">
    <property type="entry name" value="METHYLATED-DNA--PROTEIN-CYSTEINE METHYLTRANSFERASE"/>
    <property type="match status" value="1"/>
</dbReference>
<feature type="compositionally biased region" description="Low complexity" evidence="6">
    <location>
        <begin position="16"/>
        <end position="27"/>
    </location>
</feature>
<reference evidence="8" key="1">
    <citation type="submission" date="2021-02" db="EMBL/GenBank/DDBJ databases">
        <authorList>
            <person name="Palmer J.M."/>
        </authorList>
    </citation>
    <scope>NUCLEOTIDE SEQUENCE</scope>
    <source>
        <strain evidence="8">SCRP23</strain>
    </source>
</reference>
<dbReference type="PROSITE" id="PS00374">
    <property type="entry name" value="MGMT"/>
    <property type="match status" value="1"/>
</dbReference>
<feature type="region of interest" description="Disordered" evidence="6">
    <location>
        <begin position="1"/>
        <end position="27"/>
    </location>
</feature>
<gene>
    <name evidence="8" type="ORF">PHYBOEH_007961</name>
</gene>
<dbReference type="PANTHER" id="PTHR10815:SF13">
    <property type="entry name" value="METHYLATED-DNA--PROTEIN-CYSTEINE METHYLTRANSFERASE"/>
    <property type="match status" value="1"/>
</dbReference>
<name>A0A8T1X613_9STRA</name>
<dbReference type="EC" id="2.1.1.63" evidence="2"/>
<evidence type="ECO:0000259" key="7">
    <source>
        <dbReference type="Pfam" id="PF01035"/>
    </source>
</evidence>
<dbReference type="OrthoDB" id="1907495at2759"/>
<dbReference type="Pfam" id="PF01035">
    <property type="entry name" value="DNA_binding_1"/>
    <property type="match status" value="1"/>
</dbReference>
<evidence type="ECO:0000256" key="5">
    <source>
        <dbReference type="ARBA" id="ARBA00031621"/>
    </source>
</evidence>
<feature type="domain" description="Methylated-DNA-[protein]-cysteine S-methyltransferase DNA binding" evidence="7">
    <location>
        <begin position="46"/>
        <end position="130"/>
    </location>
</feature>
<dbReference type="CDD" id="cd06445">
    <property type="entry name" value="ATase"/>
    <property type="match status" value="1"/>
</dbReference>
<evidence type="ECO:0000313" key="9">
    <source>
        <dbReference type="Proteomes" id="UP000693981"/>
    </source>
</evidence>
<evidence type="ECO:0000313" key="8">
    <source>
        <dbReference type="EMBL" id="KAG7399798.1"/>
    </source>
</evidence>
<dbReference type="Proteomes" id="UP000693981">
    <property type="component" value="Unassembled WGS sequence"/>
</dbReference>
<dbReference type="InterPro" id="IPR014048">
    <property type="entry name" value="MethylDNA_cys_MeTrfase_DNA-bd"/>
</dbReference>
<evidence type="ECO:0000256" key="1">
    <source>
        <dbReference type="ARBA" id="ARBA00008711"/>
    </source>
</evidence>
<sequence>MTARSSARAAAKKVSSKTTQKGKAAAKAAAKATQHIQWRGKQITLFESRVYELISTIPAGKVSTYGGVAQALQSGPRCVGQALRKNPFAPEVPCHRVVAASLDIGGFQGSTGEDSPCIKKKRTMLAAEGVRFTADHKIDAACVYEFKEAELE</sequence>
<dbReference type="GO" id="GO:0006281">
    <property type="term" value="P:DNA repair"/>
    <property type="evidence" value="ECO:0007669"/>
    <property type="project" value="InterPro"/>
</dbReference>
<evidence type="ECO:0000256" key="3">
    <source>
        <dbReference type="ARBA" id="ARBA00015377"/>
    </source>
</evidence>
<proteinExistence type="inferred from homology"/>
<dbReference type="InterPro" id="IPR001497">
    <property type="entry name" value="MethylDNA_cys_MeTrfase_AS"/>
</dbReference>
<dbReference type="GO" id="GO:0003908">
    <property type="term" value="F:methylated-DNA-[protein]-cysteine S-methyltransferase activity"/>
    <property type="evidence" value="ECO:0007669"/>
    <property type="project" value="UniProtKB-EC"/>
</dbReference>
<comment type="similarity">
    <text evidence="1">Belongs to the MGMT family.</text>
</comment>
<evidence type="ECO:0000256" key="6">
    <source>
        <dbReference type="SAM" id="MobiDB-lite"/>
    </source>
</evidence>
<organism evidence="8 9">
    <name type="scientific">Phytophthora boehmeriae</name>
    <dbReference type="NCBI Taxonomy" id="109152"/>
    <lineage>
        <taxon>Eukaryota</taxon>
        <taxon>Sar</taxon>
        <taxon>Stramenopiles</taxon>
        <taxon>Oomycota</taxon>
        <taxon>Peronosporomycetes</taxon>
        <taxon>Peronosporales</taxon>
        <taxon>Peronosporaceae</taxon>
        <taxon>Phytophthora</taxon>
    </lineage>
</organism>
<evidence type="ECO:0000256" key="4">
    <source>
        <dbReference type="ARBA" id="ARBA00030795"/>
    </source>
</evidence>